<protein>
    <submittedName>
        <fullName evidence="1">Uncharacterized protein</fullName>
    </submittedName>
</protein>
<sequence>MLYEAFKAGVADLGAKEAVEISGLSNEKLKPLLDRTWRLTHSKLQRQRIEGAAEALPYLMLDVTPGTSVRPQCIEMDGIARRVDDPYWRENYPPCDRIDCMCRVIQLSDRQVQREGITVLPTEVGKPDANP</sequence>
<dbReference type="AlphaFoldDB" id="A0A645J7I9"/>
<evidence type="ECO:0000313" key="1">
    <source>
        <dbReference type="EMBL" id="MPN59675.1"/>
    </source>
</evidence>
<reference evidence="1" key="1">
    <citation type="submission" date="2019-08" db="EMBL/GenBank/DDBJ databases">
        <authorList>
            <person name="Kucharzyk K."/>
            <person name="Murdoch R.W."/>
            <person name="Higgins S."/>
            <person name="Loffler F."/>
        </authorList>
    </citation>
    <scope>NUCLEOTIDE SEQUENCE</scope>
</reference>
<accession>A0A645J7I9</accession>
<organism evidence="1">
    <name type="scientific">bioreactor metagenome</name>
    <dbReference type="NCBI Taxonomy" id="1076179"/>
    <lineage>
        <taxon>unclassified sequences</taxon>
        <taxon>metagenomes</taxon>
        <taxon>ecological metagenomes</taxon>
    </lineage>
</organism>
<dbReference type="EMBL" id="VSSQ01133949">
    <property type="protein sequence ID" value="MPN59675.1"/>
    <property type="molecule type" value="Genomic_DNA"/>
</dbReference>
<name>A0A645J7I9_9ZZZZ</name>
<proteinExistence type="predicted"/>
<gene>
    <name evidence="1" type="ORF">SDC9_207397</name>
</gene>
<comment type="caution">
    <text evidence="1">The sequence shown here is derived from an EMBL/GenBank/DDBJ whole genome shotgun (WGS) entry which is preliminary data.</text>
</comment>